<keyword evidence="2" id="KW-0285">Flavoprotein</keyword>
<evidence type="ECO:0000259" key="6">
    <source>
        <dbReference type="Pfam" id="PF01494"/>
    </source>
</evidence>
<feature type="domain" description="FAD-binding" evidence="6">
    <location>
        <begin position="12"/>
        <end position="362"/>
    </location>
</feature>
<proteinExistence type="inferred from homology"/>
<evidence type="ECO:0000256" key="1">
    <source>
        <dbReference type="ARBA" id="ARBA00007992"/>
    </source>
</evidence>
<dbReference type="SUPFAM" id="SSF51905">
    <property type="entry name" value="FAD/NAD(P)-binding domain"/>
    <property type="match status" value="1"/>
</dbReference>
<dbReference type="PANTHER" id="PTHR13789">
    <property type="entry name" value="MONOOXYGENASE"/>
    <property type="match status" value="1"/>
</dbReference>
<evidence type="ECO:0000256" key="2">
    <source>
        <dbReference type="ARBA" id="ARBA00022630"/>
    </source>
</evidence>
<keyword evidence="5" id="KW-0503">Monooxygenase</keyword>
<organism evidence="7 8">
    <name type="scientific">Mycena maculata</name>
    <dbReference type="NCBI Taxonomy" id="230809"/>
    <lineage>
        <taxon>Eukaryota</taxon>
        <taxon>Fungi</taxon>
        <taxon>Dikarya</taxon>
        <taxon>Basidiomycota</taxon>
        <taxon>Agaricomycotina</taxon>
        <taxon>Agaricomycetes</taxon>
        <taxon>Agaricomycetidae</taxon>
        <taxon>Agaricales</taxon>
        <taxon>Marasmiineae</taxon>
        <taxon>Mycenaceae</taxon>
        <taxon>Mycena</taxon>
    </lineage>
</organism>
<dbReference type="InterPro" id="IPR050493">
    <property type="entry name" value="FAD-dep_Monooxygenase_BioMet"/>
</dbReference>
<protein>
    <submittedName>
        <fullName evidence="7">FAD/NAD(P)-binding domain-containing protein</fullName>
    </submittedName>
</protein>
<evidence type="ECO:0000313" key="8">
    <source>
        <dbReference type="Proteomes" id="UP001215280"/>
    </source>
</evidence>
<accession>A0AAD7KIT5</accession>
<dbReference type="SUPFAM" id="SSF54373">
    <property type="entry name" value="FAD-linked reductases, C-terminal domain"/>
    <property type="match status" value="1"/>
</dbReference>
<dbReference type="GO" id="GO:0071949">
    <property type="term" value="F:FAD binding"/>
    <property type="evidence" value="ECO:0007669"/>
    <property type="project" value="InterPro"/>
</dbReference>
<dbReference type="InterPro" id="IPR036188">
    <property type="entry name" value="FAD/NAD-bd_sf"/>
</dbReference>
<dbReference type="PRINTS" id="PR00420">
    <property type="entry name" value="RNGMNOXGNASE"/>
</dbReference>
<dbReference type="EMBL" id="JARJLG010000002">
    <property type="protein sequence ID" value="KAJ7783992.1"/>
    <property type="molecule type" value="Genomic_DNA"/>
</dbReference>
<keyword evidence="4" id="KW-0560">Oxidoreductase</keyword>
<dbReference type="GO" id="GO:0004497">
    <property type="term" value="F:monooxygenase activity"/>
    <property type="evidence" value="ECO:0007669"/>
    <property type="project" value="UniProtKB-KW"/>
</dbReference>
<dbReference type="InterPro" id="IPR002938">
    <property type="entry name" value="FAD-bd"/>
</dbReference>
<evidence type="ECO:0000256" key="5">
    <source>
        <dbReference type="ARBA" id="ARBA00023033"/>
    </source>
</evidence>
<evidence type="ECO:0000256" key="3">
    <source>
        <dbReference type="ARBA" id="ARBA00022827"/>
    </source>
</evidence>
<dbReference type="PANTHER" id="PTHR13789:SF314">
    <property type="entry name" value="FAD-BINDING DOMAIN-CONTAINING PROTEIN"/>
    <property type="match status" value="1"/>
</dbReference>
<gene>
    <name evidence="7" type="ORF">DFH07DRAFT_727804</name>
</gene>
<comment type="similarity">
    <text evidence="1">Belongs to the paxM FAD-dependent monooxygenase family.</text>
</comment>
<keyword evidence="3" id="KW-0274">FAD</keyword>
<dbReference type="Pfam" id="PF01494">
    <property type="entry name" value="FAD_binding_3"/>
    <property type="match status" value="1"/>
</dbReference>
<reference evidence="7" key="1">
    <citation type="submission" date="2023-03" db="EMBL/GenBank/DDBJ databases">
        <title>Massive genome expansion in bonnet fungi (Mycena s.s.) driven by repeated elements and novel gene families across ecological guilds.</title>
        <authorList>
            <consortium name="Lawrence Berkeley National Laboratory"/>
            <person name="Harder C.B."/>
            <person name="Miyauchi S."/>
            <person name="Viragh M."/>
            <person name="Kuo A."/>
            <person name="Thoen E."/>
            <person name="Andreopoulos B."/>
            <person name="Lu D."/>
            <person name="Skrede I."/>
            <person name="Drula E."/>
            <person name="Henrissat B."/>
            <person name="Morin E."/>
            <person name="Kohler A."/>
            <person name="Barry K."/>
            <person name="LaButti K."/>
            <person name="Morin E."/>
            <person name="Salamov A."/>
            <person name="Lipzen A."/>
            <person name="Mereny Z."/>
            <person name="Hegedus B."/>
            <person name="Baldrian P."/>
            <person name="Stursova M."/>
            <person name="Weitz H."/>
            <person name="Taylor A."/>
            <person name="Grigoriev I.V."/>
            <person name="Nagy L.G."/>
            <person name="Martin F."/>
            <person name="Kauserud H."/>
        </authorList>
    </citation>
    <scope>NUCLEOTIDE SEQUENCE</scope>
    <source>
        <strain evidence="7">CBHHK188m</strain>
    </source>
</reference>
<dbReference type="Proteomes" id="UP001215280">
    <property type="component" value="Unassembled WGS sequence"/>
</dbReference>
<dbReference type="AlphaFoldDB" id="A0AAD7KIT5"/>
<dbReference type="Gene3D" id="3.50.50.60">
    <property type="entry name" value="FAD/NAD(P)-binding domain"/>
    <property type="match status" value="1"/>
</dbReference>
<comment type="caution">
    <text evidence="7">The sequence shown here is derived from an EMBL/GenBank/DDBJ whole genome shotgun (WGS) entry which is preliminary data.</text>
</comment>
<sequence length="413" mass="45583">MTSSTVGSPPLNVAIVGAGIGGLTAAIALRRQGHDVTVFESSPLNKEIGTAIGVPPNAMRILETLGYSQENLRSSEYRGVVRYNADVERAWTSMFKDQAKHYGVIGCMCHRSELHAELNRLALSQEGAGTPADIRLGTEIVDCNPELGTLTSKTGEQYTADVIIAADGIRSTLRTIVVGHPVVAPATGVCAFRWMADAYKLEDRPELNWILKDGIPGARLVGIDTIRHCFIYPCRDKTLLNVTMMHPDKREQDQHSWYARVTRDDVLKEYKEFGPRFQAFIQLATDPIHLWQMRALPILPTWTKGRLALLGDAAHATFPTLGQGAAMAVEDAATLACMLPAGTKAADVPARLRAYQGLRKERDEFVGREALEQMIVPAKRGLYLRSEEMQDFLMGYDAIAVAQEHFKTTFARF</sequence>
<keyword evidence="8" id="KW-1185">Reference proteome</keyword>
<name>A0AAD7KIT5_9AGAR</name>
<evidence type="ECO:0000256" key="4">
    <source>
        <dbReference type="ARBA" id="ARBA00023002"/>
    </source>
</evidence>
<evidence type="ECO:0000313" key="7">
    <source>
        <dbReference type="EMBL" id="KAJ7783992.1"/>
    </source>
</evidence>